<dbReference type="OrthoDB" id="527058at2"/>
<keyword evidence="4" id="KW-1185">Reference proteome</keyword>
<dbReference type="STRING" id="1479485.DA73_0232735"/>
<accession>A0A0C1N3L8</accession>
<evidence type="ECO:0000313" key="2">
    <source>
        <dbReference type="EMBL" id="KAF3885096.1"/>
    </source>
</evidence>
<gene>
    <name evidence="3" type="ORF">DA73_0232735</name>
    <name evidence="2" type="ORF">DA73_0400006185</name>
</gene>
<keyword evidence="1" id="KW-0812">Transmembrane</keyword>
<dbReference type="AlphaFoldDB" id="A0A0C1N3L8"/>
<protein>
    <submittedName>
        <fullName evidence="2">DUF5357 domain-containing protein</fullName>
    </submittedName>
</protein>
<feature type="transmembrane region" description="Helical" evidence="1">
    <location>
        <begin position="151"/>
        <end position="170"/>
    </location>
</feature>
<dbReference type="NCBIfam" id="NF037953">
    <property type="entry name" value="frad"/>
    <property type="match status" value="1"/>
</dbReference>
<evidence type="ECO:0000256" key="1">
    <source>
        <dbReference type="SAM" id="Phobius"/>
    </source>
</evidence>
<dbReference type="Proteomes" id="UP000029738">
    <property type="component" value="Unassembled WGS sequence"/>
</dbReference>
<feature type="transmembrane region" description="Helical" evidence="1">
    <location>
        <begin position="85"/>
        <end position="102"/>
    </location>
</feature>
<dbReference type="Pfam" id="PF17310">
    <property type="entry name" value="DUF5357"/>
    <property type="match status" value="1"/>
</dbReference>
<proteinExistence type="predicted"/>
<feature type="transmembrane region" description="Helical" evidence="1">
    <location>
        <begin position="114"/>
        <end position="131"/>
    </location>
</feature>
<reference evidence="2" key="2">
    <citation type="submission" date="2019-11" db="EMBL/GenBank/DDBJ databases">
        <title>Improved Assembly of Tolypothrix boutellei genome.</title>
        <authorList>
            <person name="Sarangi A.N."/>
            <person name="Mukherjee M."/>
            <person name="Ghosh S."/>
            <person name="Singh D."/>
            <person name="Das A."/>
            <person name="Kant S."/>
            <person name="Prusty A."/>
            <person name="Tripathy S."/>
        </authorList>
    </citation>
    <scope>NUCLEOTIDE SEQUENCE</scope>
    <source>
        <strain evidence="2">VB521301</strain>
    </source>
</reference>
<comment type="caution">
    <text evidence="3">The sequence shown here is derived from an EMBL/GenBank/DDBJ whole genome shotgun (WGS) entry which is preliminary data.</text>
</comment>
<evidence type="ECO:0000313" key="3">
    <source>
        <dbReference type="EMBL" id="KIE09177.1"/>
    </source>
</evidence>
<dbReference type="RefSeq" id="WP_038084815.1">
    <property type="nucleotide sequence ID" value="NZ_JHEG04000001.1"/>
</dbReference>
<dbReference type="EMBL" id="JHEG02000058">
    <property type="protein sequence ID" value="KIE09177.1"/>
    <property type="molecule type" value="Genomic_DNA"/>
</dbReference>
<feature type="transmembrane region" description="Helical" evidence="1">
    <location>
        <begin position="53"/>
        <end position="73"/>
    </location>
</feature>
<evidence type="ECO:0000313" key="4">
    <source>
        <dbReference type="Proteomes" id="UP000029738"/>
    </source>
</evidence>
<dbReference type="EMBL" id="JHEG04000001">
    <property type="protein sequence ID" value="KAF3885096.1"/>
    <property type="molecule type" value="Genomic_DNA"/>
</dbReference>
<keyword evidence="1" id="KW-1133">Transmembrane helix</keyword>
<name>A0A0C1N3L8_9CYAN</name>
<organism evidence="3">
    <name type="scientific">Tolypothrix bouteillei VB521301</name>
    <dbReference type="NCBI Taxonomy" id="1479485"/>
    <lineage>
        <taxon>Bacteria</taxon>
        <taxon>Bacillati</taxon>
        <taxon>Cyanobacteriota</taxon>
        <taxon>Cyanophyceae</taxon>
        <taxon>Nostocales</taxon>
        <taxon>Tolypothrichaceae</taxon>
        <taxon>Tolypothrix</taxon>
    </lineage>
</organism>
<reference evidence="3" key="1">
    <citation type="journal article" date="2015" name="Genome Announc.">
        <title>Draft Genome Sequence of Tolypothrix boutellei Strain VB521301.</title>
        <authorList>
            <person name="Chandrababunaidu M.M."/>
            <person name="Singh D."/>
            <person name="Sen D."/>
            <person name="Bhan S."/>
            <person name="Das S."/>
            <person name="Gupta A."/>
            <person name="Adhikary S.P."/>
            <person name="Tripathy S."/>
        </authorList>
    </citation>
    <scope>NUCLEOTIDE SEQUENCE</scope>
    <source>
        <strain evidence="3">VB521301</strain>
    </source>
</reference>
<dbReference type="InterPro" id="IPR020360">
    <property type="entry name" value="Uncharacterised_alr2393"/>
</dbReference>
<keyword evidence="1" id="KW-0472">Membrane</keyword>
<sequence>MQIVRDLFGVFNVVGDIYERIKKIVIPPKAYSWQTLIYLSIFSWFMSSMSTGFIKDTIAFCGWIFLILGTAWYTTDSPILIPSTNMPVGAVITGFLVSVFAFGHDETILTTRTIVLWPTISAIITAIPEFFEGTGTEAKTLIPKIEDRQKIIILIGSCAVISCWLQFYFVTENWLNEYPSLEVDNYQGSAFVSRIEPPERIPRNGVVILDKLAPQIEQQLNEQPWSQVEQWLLNSRQNVGRLGRQVIETNLAKYEEKALWVVEPRVTNLKSGYKLDLLSIWMGPSSTPRGYYLRKTCQIDPVAKIGNTRSRVADKPDEKNTLAEVNCEGKTSFFAGSPPPQQ</sequence>